<dbReference type="InterPro" id="IPR058245">
    <property type="entry name" value="NreC/VraR/RcsB-like_REC"/>
</dbReference>
<dbReference type="InterPro" id="IPR001789">
    <property type="entry name" value="Sig_transdc_resp-reg_receiver"/>
</dbReference>
<dbReference type="PANTHER" id="PTHR43214">
    <property type="entry name" value="TWO-COMPONENT RESPONSE REGULATOR"/>
    <property type="match status" value="1"/>
</dbReference>
<keyword evidence="9" id="KW-1185">Reference proteome</keyword>
<dbReference type="Pfam" id="PF00196">
    <property type="entry name" value="GerE"/>
    <property type="match status" value="1"/>
</dbReference>
<evidence type="ECO:0000256" key="1">
    <source>
        <dbReference type="ARBA" id="ARBA00022553"/>
    </source>
</evidence>
<dbReference type="PRINTS" id="PR00038">
    <property type="entry name" value="HTHLUXR"/>
</dbReference>
<reference evidence="9" key="1">
    <citation type="submission" date="2018-05" db="EMBL/GenBank/DDBJ databases">
        <authorList>
            <person name="Li Y."/>
        </authorList>
    </citation>
    <scope>NUCLEOTIDE SEQUENCE [LARGE SCALE GENOMIC DNA]</scope>
    <source>
        <strain evidence="9">sk1b4</strain>
    </source>
</reference>
<name>A0A2V1K9G9_9ACTO</name>
<dbReference type="CDD" id="cd06170">
    <property type="entry name" value="LuxR_C_like"/>
    <property type="match status" value="1"/>
</dbReference>
<keyword evidence="4" id="KW-0804">Transcription</keyword>
<dbReference type="Proteomes" id="UP000245283">
    <property type="component" value="Unassembled WGS sequence"/>
</dbReference>
<dbReference type="InterPro" id="IPR039420">
    <property type="entry name" value="WalR-like"/>
</dbReference>
<dbReference type="GO" id="GO:0006355">
    <property type="term" value="P:regulation of DNA-templated transcription"/>
    <property type="evidence" value="ECO:0007669"/>
    <property type="project" value="InterPro"/>
</dbReference>
<evidence type="ECO:0000256" key="3">
    <source>
        <dbReference type="ARBA" id="ARBA00023125"/>
    </source>
</evidence>
<sequence length="219" mass="23381">MKLVLADDVALLRDGLAALLQGAGHSIVGTASDADELRTVVRSLMGTPDSPDVVITDIRMPPNNTNDGLVAAVDLRGKYPGLPVVVLSAYVAGPYVDQLLADSEGGTGYLLKERVGRIEDFLHTLEVVVAGGVVVDPEVVSHLMSGSSRALARLTDRERAVLSLMAEGLSNSQIGDRLVLSRTAVSKHVANIFMKLDLPPGEENRRVRAVLTWLRAEKP</sequence>
<gene>
    <name evidence="8" type="ORF">DD236_01530</name>
</gene>
<evidence type="ECO:0000259" key="6">
    <source>
        <dbReference type="PROSITE" id="PS50043"/>
    </source>
</evidence>
<accession>A0A2V1K9G9</accession>
<dbReference type="OrthoDB" id="9808843at2"/>
<dbReference type="EMBL" id="QETB01000001">
    <property type="protein sequence ID" value="PWF27753.1"/>
    <property type="molecule type" value="Genomic_DNA"/>
</dbReference>
<dbReference type="Gene3D" id="3.40.50.2300">
    <property type="match status" value="1"/>
</dbReference>
<feature type="domain" description="Response regulatory" evidence="7">
    <location>
        <begin position="2"/>
        <end position="127"/>
    </location>
</feature>
<dbReference type="GO" id="GO:0000160">
    <property type="term" value="P:phosphorelay signal transduction system"/>
    <property type="evidence" value="ECO:0007669"/>
    <property type="project" value="InterPro"/>
</dbReference>
<dbReference type="SUPFAM" id="SSF52172">
    <property type="entry name" value="CheY-like"/>
    <property type="match status" value="1"/>
</dbReference>
<protein>
    <submittedName>
        <fullName evidence="8">DNA-binding response regulator</fullName>
    </submittedName>
</protein>
<keyword evidence="3 8" id="KW-0238">DNA-binding</keyword>
<organism evidence="8 9">
    <name type="scientific">Ancrocorticia populi</name>
    <dbReference type="NCBI Taxonomy" id="2175228"/>
    <lineage>
        <taxon>Bacteria</taxon>
        <taxon>Bacillati</taxon>
        <taxon>Actinomycetota</taxon>
        <taxon>Actinomycetes</taxon>
        <taxon>Actinomycetales</taxon>
        <taxon>Actinomycetaceae</taxon>
        <taxon>Ancrocorticia</taxon>
    </lineage>
</organism>
<keyword evidence="2" id="KW-0805">Transcription regulation</keyword>
<dbReference type="PROSITE" id="PS50110">
    <property type="entry name" value="RESPONSE_REGULATORY"/>
    <property type="match status" value="1"/>
</dbReference>
<dbReference type="InterPro" id="IPR000792">
    <property type="entry name" value="Tscrpt_reg_LuxR_C"/>
</dbReference>
<evidence type="ECO:0000256" key="5">
    <source>
        <dbReference type="PROSITE-ProRule" id="PRU00169"/>
    </source>
</evidence>
<dbReference type="GO" id="GO:0003677">
    <property type="term" value="F:DNA binding"/>
    <property type="evidence" value="ECO:0007669"/>
    <property type="project" value="UniProtKB-KW"/>
</dbReference>
<dbReference type="Gene3D" id="1.10.10.10">
    <property type="entry name" value="Winged helix-like DNA-binding domain superfamily/Winged helix DNA-binding domain"/>
    <property type="match status" value="1"/>
</dbReference>
<proteinExistence type="predicted"/>
<dbReference type="PROSITE" id="PS50043">
    <property type="entry name" value="HTH_LUXR_2"/>
    <property type="match status" value="1"/>
</dbReference>
<dbReference type="CDD" id="cd17535">
    <property type="entry name" value="REC_NarL-like"/>
    <property type="match status" value="1"/>
</dbReference>
<dbReference type="SUPFAM" id="SSF46894">
    <property type="entry name" value="C-terminal effector domain of the bipartite response regulators"/>
    <property type="match status" value="1"/>
</dbReference>
<comment type="caution">
    <text evidence="8">The sequence shown here is derived from an EMBL/GenBank/DDBJ whole genome shotgun (WGS) entry which is preliminary data.</text>
</comment>
<dbReference type="SMART" id="SM00448">
    <property type="entry name" value="REC"/>
    <property type="match status" value="1"/>
</dbReference>
<evidence type="ECO:0000256" key="2">
    <source>
        <dbReference type="ARBA" id="ARBA00023015"/>
    </source>
</evidence>
<dbReference type="AlphaFoldDB" id="A0A2V1K9G9"/>
<dbReference type="PANTHER" id="PTHR43214:SF24">
    <property type="entry name" value="TRANSCRIPTIONAL REGULATORY PROTEIN NARL-RELATED"/>
    <property type="match status" value="1"/>
</dbReference>
<dbReference type="InterPro" id="IPR011006">
    <property type="entry name" value="CheY-like_superfamily"/>
</dbReference>
<evidence type="ECO:0000259" key="7">
    <source>
        <dbReference type="PROSITE" id="PS50110"/>
    </source>
</evidence>
<evidence type="ECO:0000256" key="4">
    <source>
        <dbReference type="ARBA" id="ARBA00023163"/>
    </source>
</evidence>
<feature type="domain" description="HTH luxR-type" evidence="6">
    <location>
        <begin position="147"/>
        <end position="216"/>
    </location>
</feature>
<keyword evidence="1 5" id="KW-0597">Phosphoprotein</keyword>
<evidence type="ECO:0000313" key="9">
    <source>
        <dbReference type="Proteomes" id="UP000245283"/>
    </source>
</evidence>
<dbReference type="InterPro" id="IPR016032">
    <property type="entry name" value="Sig_transdc_resp-reg_C-effctor"/>
</dbReference>
<dbReference type="Pfam" id="PF00072">
    <property type="entry name" value="Response_reg"/>
    <property type="match status" value="1"/>
</dbReference>
<evidence type="ECO:0000313" key="8">
    <source>
        <dbReference type="EMBL" id="PWF27753.1"/>
    </source>
</evidence>
<dbReference type="SMART" id="SM00421">
    <property type="entry name" value="HTH_LUXR"/>
    <property type="match status" value="1"/>
</dbReference>
<feature type="modified residue" description="4-aspartylphosphate" evidence="5">
    <location>
        <position position="57"/>
    </location>
</feature>
<dbReference type="InterPro" id="IPR036388">
    <property type="entry name" value="WH-like_DNA-bd_sf"/>
</dbReference>
<dbReference type="RefSeq" id="WP_109093249.1">
    <property type="nucleotide sequence ID" value="NZ_JBQDCU010000011.1"/>
</dbReference>